<keyword evidence="2" id="KW-0805">Transcription regulation</keyword>
<evidence type="ECO:0000256" key="3">
    <source>
        <dbReference type="ARBA" id="ARBA00023125"/>
    </source>
</evidence>
<dbReference type="Pfam" id="PF00126">
    <property type="entry name" value="HTH_1"/>
    <property type="match status" value="1"/>
</dbReference>
<organism evidence="7 8">
    <name type="scientific">Roseovarius faecimaris</name>
    <dbReference type="NCBI Taxonomy" id="2494550"/>
    <lineage>
        <taxon>Bacteria</taxon>
        <taxon>Pseudomonadati</taxon>
        <taxon>Pseudomonadota</taxon>
        <taxon>Alphaproteobacteria</taxon>
        <taxon>Rhodobacterales</taxon>
        <taxon>Roseobacteraceae</taxon>
        <taxon>Roseovarius</taxon>
    </lineage>
</organism>
<dbReference type="Gene3D" id="1.10.10.10">
    <property type="entry name" value="Winged helix-like DNA-binding domain superfamily/Winged helix DNA-binding domain"/>
    <property type="match status" value="1"/>
</dbReference>
<dbReference type="InterPro" id="IPR036388">
    <property type="entry name" value="WH-like_DNA-bd_sf"/>
</dbReference>
<feature type="domain" description="HTH lysR-type" evidence="6">
    <location>
        <begin position="5"/>
        <end position="62"/>
    </location>
</feature>
<evidence type="ECO:0000313" key="7">
    <source>
        <dbReference type="EMBL" id="QGX97734.1"/>
    </source>
</evidence>
<dbReference type="EMBL" id="CP034348">
    <property type="protein sequence ID" value="QGX97734.1"/>
    <property type="molecule type" value="Genomic_DNA"/>
</dbReference>
<gene>
    <name evidence="7" type="ORF">EI983_05335</name>
</gene>
<dbReference type="Gene3D" id="3.40.190.10">
    <property type="entry name" value="Periplasmic binding protein-like II"/>
    <property type="match status" value="2"/>
</dbReference>
<evidence type="ECO:0000256" key="4">
    <source>
        <dbReference type="ARBA" id="ARBA00023159"/>
    </source>
</evidence>
<dbReference type="GO" id="GO:0032993">
    <property type="term" value="C:protein-DNA complex"/>
    <property type="evidence" value="ECO:0007669"/>
    <property type="project" value="TreeGrafter"/>
</dbReference>
<dbReference type="InterPro" id="IPR005119">
    <property type="entry name" value="LysR_subst-bd"/>
</dbReference>
<accession>A0A6I6INQ9</accession>
<sequence>MADELTLKQLRYFMALAETHHYRRAAERAGVSQPSLSQQIVALEGALGLELVERGRRGAVLTPAGREVRLRAQAILDDVAALEAMSGEMRKGEGGTIRLGSTPTLGPYLLPYVVRRLKLSYPGLKLVIRDAAPRQLQEELVEGRHDLILTQLPVQSGDVEVERLFREPLKLAVAADHPLADREHIREADLKGQDILSLSDAYLLHSQTVQLCAELGAHLRQDYEGTSLDALRQMTALNMGVSFLPALYVRSEVARGKGDVVIHAFRKDGFTRSIGLAWRKRSAHGALIVRIGAMIREVVRAQFAQLVVEEGQG</sequence>
<evidence type="ECO:0000256" key="1">
    <source>
        <dbReference type="ARBA" id="ARBA00009437"/>
    </source>
</evidence>
<dbReference type="CDD" id="cd08411">
    <property type="entry name" value="PBP2_OxyR"/>
    <property type="match status" value="1"/>
</dbReference>
<dbReference type="RefSeq" id="WP_157706368.1">
    <property type="nucleotide sequence ID" value="NZ_CP034348.1"/>
</dbReference>
<dbReference type="FunFam" id="1.10.10.10:FF:000001">
    <property type="entry name" value="LysR family transcriptional regulator"/>
    <property type="match status" value="1"/>
</dbReference>
<dbReference type="PANTHER" id="PTHR30346:SF26">
    <property type="entry name" value="HYDROGEN PEROXIDE-INDUCIBLE GENES ACTIVATOR"/>
    <property type="match status" value="1"/>
</dbReference>
<protein>
    <submittedName>
        <fullName evidence="7">Hydrogen peroxide-inducible genes activator</fullName>
    </submittedName>
</protein>
<dbReference type="PANTHER" id="PTHR30346">
    <property type="entry name" value="TRANSCRIPTIONAL DUAL REGULATOR HCAR-RELATED"/>
    <property type="match status" value="1"/>
</dbReference>
<dbReference type="GO" id="GO:0003677">
    <property type="term" value="F:DNA binding"/>
    <property type="evidence" value="ECO:0007669"/>
    <property type="project" value="UniProtKB-KW"/>
</dbReference>
<dbReference type="KEGG" id="rom:EI983_05335"/>
<dbReference type="InterPro" id="IPR036390">
    <property type="entry name" value="WH_DNA-bd_sf"/>
</dbReference>
<keyword evidence="3" id="KW-0238">DNA-binding</keyword>
<dbReference type="OrthoDB" id="9775392at2"/>
<dbReference type="InterPro" id="IPR000847">
    <property type="entry name" value="LysR_HTH_N"/>
</dbReference>
<evidence type="ECO:0000259" key="6">
    <source>
        <dbReference type="PROSITE" id="PS50931"/>
    </source>
</evidence>
<name>A0A6I6INQ9_9RHOB</name>
<keyword evidence="8" id="KW-1185">Reference proteome</keyword>
<comment type="similarity">
    <text evidence="1">Belongs to the LysR transcriptional regulatory family.</text>
</comment>
<dbReference type="Proteomes" id="UP000428330">
    <property type="component" value="Chromosome"/>
</dbReference>
<dbReference type="PRINTS" id="PR00039">
    <property type="entry name" value="HTHLYSR"/>
</dbReference>
<keyword evidence="5" id="KW-0804">Transcription</keyword>
<reference evidence="8" key="1">
    <citation type="submission" date="2018-12" db="EMBL/GenBank/DDBJ databases">
        <title>Complete genome sequence of Roseovarius sp. MME-070.</title>
        <authorList>
            <person name="Nam Y.-D."/>
            <person name="Kang J."/>
            <person name="Chung W.-H."/>
            <person name="Park Y.S."/>
        </authorList>
    </citation>
    <scope>NUCLEOTIDE SEQUENCE [LARGE SCALE GENOMIC DNA]</scope>
    <source>
        <strain evidence="8">MME-070</strain>
    </source>
</reference>
<dbReference type="SUPFAM" id="SSF46785">
    <property type="entry name" value="Winged helix' DNA-binding domain"/>
    <property type="match status" value="1"/>
</dbReference>
<dbReference type="SUPFAM" id="SSF53850">
    <property type="entry name" value="Periplasmic binding protein-like II"/>
    <property type="match status" value="1"/>
</dbReference>
<dbReference type="GO" id="GO:0003700">
    <property type="term" value="F:DNA-binding transcription factor activity"/>
    <property type="evidence" value="ECO:0007669"/>
    <property type="project" value="InterPro"/>
</dbReference>
<evidence type="ECO:0000256" key="5">
    <source>
        <dbReference type="ARBA" id="ARBA00023163"/>
    </source>
</evidence>
<keyword evidence="4" id="KW-0010">Activator</keyword>
<dbReference type="Pfam" id="PF03466">
    <property type="entry name" value="LysR_substrate"/>
    <property type="match status" value="1"/>
</dbReference>
<proteinExistence type="inferred from homology"/>
<dbReference type="PROSITE" id="PS50931">
    <property type="entry name" value="HTH_LYSR"/>
    <property type="match status" value="1"/>
</dbReference>
<evidence type="ECO:0000256" key="2">
    <source>
        <dbReference type="ARBA" id="ARBA00023015"/>
    </source>
</evidence>
<dbReference type="AlphaFoldDB" id="A0A6I6INQ9"/>
<evidence type="ECO:0000313" key="8">
    <source>
        <dbReference type="Proteomes" id="UP000428330"/>
    </source>
</evidence>